<evidence type="ECO:0000313" key="1">
    <source>
        <dbReference type="EMBL" id="TGO27209.1"/>
    </source>
</evidence>
<organism evidence="1 2">
    <name type="scientific">Botrytis paeoniae</name>
    <dbReference type="NCBI Taxonomy" id="278948"/>
    <lineage>
        <taxon>Eukaryota</taxon>
        <taxon>Fungi</taxon>
        <taxon>Dikarya</taxon>
        <taxon>Ascomycota</taxon>
        <taxon>Pezizomycotina</taxon>
        <taxon>Leotiomycetes</taxon>
        <taxon>Helotiales</taxon>
        <taxon>Sclerotiniaceae</taxon>
        <taxon>Botrytis</taxon>
    </lineage>
</organism>
<gene>
    <name evidence="1" type="ORF">BPAE_0045g00060</name>
</gene>
<evidence type="ECO:0000313" key="2">
    <source>
        <dbReference type="Proteomes" id="UP000297910"/>
    </source>
</evidence>
<name>A0A4Z1FWD7_9HELO</name>
<dbReference type="Proteomes" id="UP000297910">
    <property type="component" value="Unassembled WGS sequence"/>
</dbReference>
<dbReference type="AlphaFoldDB" id="A0A4Z1FWD7"/>
<sequence length="78" mass="9666">MNYIEEVQFMLFLIKENKTMTWPSLKAKEDFEYQNRLFAEAHGLQNRIRIEPEQLARQRLRMAKIRARRQRRQKSKKE</sequence>
<comment type="caution">
    <text evidence="1">The sequence shown here is derived from an EMBL/GenBank/DDBJ whole genome shotgun (WGS) entry which is preliminary data.</text>
</comment>
<dbReference type="EMBL" id="PQXI01000045">
    <property type="protein sequence ID" value="TGO27209.1"/>
    <property type="molecule type" value="Genomic_DNA"/>
</dbReference>
<keyword evidence="2" id="KW-1185">Reference proteome</keyword>
<reference evidence="1 2" key="1">
    <citation type="submission" date="2017-12" db="EMBL/GenBank/DDBJ databases">
        <title>Comparative genomics of Botrytis spp.</title>
        <authorList>
            <person name="Valero-Jimenez C.A."/>
            <person name="Tapia P."/>
            <person name="Veloso J."/>
            <person name="Silva-Moreno E."/>
            <person name="Staats M."/>
            <person name="Valdes J.H."/>
            <person name="Van Kan J.A.L."/>
        </authorList>
    </citation>
    <scope>NUCLEOTIDE SEQUENCE [LARGE SCALE GENOMIC DNA]</scope>
    <source>
        <strain evidence="1 2">Bp0003</strain>
    </source>
</reference>
<protein>
    <submittedName>
        <fullName evidence="1">Uncharacterized protein</fullName>
    </submittedName>
</protein>
<accession>A0A4Z1FWD7</accession>
<proteinExistence type="predicted"/>